<comment type="caution">
    <text evidence="1">The sequence shown here is derived from an EMBL/GenBank/DDBJ whole genome shotgun (WGS) entry which is preliminary data.</text>
</comment>
<name>A0A059KKS5_9BURK</name>
<dbReference type="STRING" id="34103.SAMN05421778_101333"/>
<organism evidence="1 2">
    <name type="scientific">Sphaerotilus natans subsp. natans DSM 6575</name>
    <dbReference type="NCBI Taxonomy" id="1286631"/>
    <lineage>
        <taxon>Bacteria</taxon>
        <taxon>Pseudomonadati</taxon>
        <taxon>Pseudomonadota</taxon>
        <taxon>Betaproteobacteria</taxon>
        <taxon>Burkholderiales</taxon>
        <taxon>Sphaerotilaceae</taxon>
        <taxon>Sphaerotilus</taxon>
    </lineage>
</organism>
<evidence type="ECO:0000313" key="2">
    <source>
        <dbReference type="Proteomes" id="UP000026714"/>
    </source>
</evidence>
<proteinExistence type="predicted"/>
<keyword evidence="2" id="KW-1185">Reference proteome</keyword>
<reference evidence="1 2" key="1">
    <citation type="journal article" date="2014" name="FEMS Microbiol. Ecol.">
        <title>Sphaerotilus natans encrusted with nanoball-shaped Fe(III) oxide minerals formed by nitrate-reducing mixotrophic Fe(II) oxidation.</title>
        <authorList>
            <person name="Park S."/>
            <person name="Kim D.H."/>
            <person name="Lee J.H."/>
            <person name="Hur H.G."/>
        </authorList>
    </citation>
    <scope>NUCLEOTIDE SEQUENCE [LARGE SCALE GENOMIC DNA]</scope>
    <source>
        <strain evidence="1 2">DSM 6575</strain>
    </source>
</reference>
<dbReference type="AlphaFoldDB" id="A0A059KKS5"/>
<gene>
    <name evidence="1" type="ORF">X805_24010</name>
</gene>
<dbReference type="Proteomes" id="UP000026714">
    <property type="component" value="Unassembled WGS sequence"/>
</dbReference>
<evidence type="ECO:0000313" key="1">
    <source>
        <dbReference type="EMBL" id="KDB52031.1"/>
    </source>
</evidence>
<protein>
    <recommendedName>
        <fullName evidence="3">DUF4376 domain-containing protein</fullName>
    </recommendedName>
</protein>
<accession>A0A059KKS5</accession>
<evidence type="ECO:0008006" key="3">
    <source>
        <dbReference type="Google" id="ProtNLM"/>
    </source>
</evidence>
<sequence>MEPIFYRPDAGHSYTLSDARTISPSIRVNSTDADLAEFGFVRLYPAAPEDDPTPGAYQVRVELSPIMRDGRYHRRFTLAEMFPHELNIRGEVVSIEAQRARYDAGRLSEAKTAARTRLAASYARAVAAGWVWSEADDVIALDTDRWSLMSDVADLARARSAVGGSVSFLSKSGKIVSLQGGAFLAMYRQAQAYRAALWSQFGSISAAIEAADSLAALADVQLVIGHGI</sequence>
<dbReference type="EMBL" id="AZRA01000061">
    <property type="protein sequence ID" value="KDB52031.1"/>
    <property type="molecule type" value="Genomic_DNA"/>
</dbReference>
<dbReference type="RefSeq" id="WP_037482227.1">
    <property type="nucleotide sequence ID" value="NZ_AZRA01000061.1"/>
</dbReference>